<dbReference type="EMBL" id="AACZ04051005">
    <property type="status" value="NOT_ANNOTATED_CDS"/>
    <property type="molecule type" value="Genomic_DNA"/>
</dbReference>
<protein>
    <submittedName>
        <fullName evidence="1">Uncharacterized protein</fullName>
    </submittedName>
</protein>
<dbReference type="AlphaFoldDB" id="A0A2I3RAI8"/>
<sequence length="92" mass="10245">MTHLFMTQDLEEIGECMIKSHLWHIQYEEVSQCPDVCVCVDGDFITPPIKPNSTNNTDPYGALSIPGINRHLHTFPPPALTLNSRGSLDHTG</sequence>
<dbReference type="Ensembl" id="ENSPTRT00000103140.1">
    <property type="protein sequence ID" value="ENSPTRP00000061484.1"/>
    <property type="gene ID" value="ENSPTRG00000049446.1"/>
</dbReference>
<reference evidence="1 2" key="1">
    <citation type="journal article" date="2005" name="Nature">
        <title>Initial sequence of the chimpanzee genome and comparison with the human genome.</title>
        <authorList>
            <consortium name="Chimpanzee sequencing and analysis consortium"/>
        </authorList>
    </citation>
    <scope>NUCLEOTIDE SEQUENCE [LARGE SCALE GENOMIC DNA]</scope>
</reference>
<keyword evidence="2" id="KW-1185">Reference proteome</keyword>
<accession>A0A2I3RAI8</accession>
<evidence type="ECO:0000313" key="1">
    <source>
        <dbReference type="Ensembl" id="ENSPTRP00000061484.1"/>
    </source>
</evidence>
<dbReference type="Proteomes" id="UP000002277">
    <property type="component" value="Chromosome 1"/>
</dbReference>
<dbReference type="OMA" id="WHIQYEE"/>
<name>A0A2I3RAI8_PANTR</name>
<dbReference type="GeneTree" id="ENSGT00910000147438"/>
<dbReference type="InParanoid" id="A0A2I3RAI8"/>
<reference evidence="1" key="3">
    <citation type="submission" date="2025-09" db="UniProtKB">
        <authorList>
            <consortium name="Ensembl"/>
        </authorList>
    </citation>
    <scope>IDENTIFICATION</scope>
</reference>
<organism evidence="1 2">
    <name type="scientific">Pan troglodytes</name>
    <name type="common">Chimpanzee</name>
    <dbReference type="NCBI Taxonomy" id="9598"/>
    <lineage>
        <taxon>Eukaryota</taxon>
        <taxon>Metazoa</taxon>
        <taxon>Chordata</taxon>
        <taxon>Craniata</taxon>
        <taxon>Vertebrata</taxon>
        <taxon>Euteleostomi</taxon>
        <taxon>Mammalia</taxon>
        <taxon>Eutheria</taxon>
        <taxon>Euarchontoglires</taxon>
        <taxon>Primates</taxon>
        <taxon>Haplorrhini</taxon>
        <taxon>Catarrhini</taxon>
        <taxon>Hominidae</taxon>
        <taxon>Pan</taxon>
    </lineage>
</organism>
<proteinExistence type="predicted"/>
<evidence type="ECO:0000313" key="2">
    <source>
        <dbReference type="Proteomes" id="UP000002277"/>
    </source>
</evidence>
<reference evidence="1" key="2">
    <citation type="submission" date="2025-08" db="UniProtKB">
        <authorList>
            <consortium name="Ensembl"/>
        </authorList>
    </citation>
    <scope>IDENTIFICATION</scope>
</reference>